<dbReference type="EMBL" id="SNRY01001797">
    <property type="protein sequence ID" value="KAA6328568.1"/>
    <property type="molecule type" value="Genomic_DNA"/>
</dbReference>
<proteinExistence type="predicted"/>
<sequence>MEQFVYSLKERINTDIHEIELSESDICQKSLKIIQILETAFEELKIFMAGYTFKDQNEEIYFFKEIKPRLFSQLVYHNKLYTIEMRTPTGSSNDKRIYWENMLGRVKYFFDMNFEFYHYYRSGSTHLDKYYFLRGKHDIQLILDSFYFERDTNFSTSHDFKVSKILANEMLTVYLNNKLIRLEQHSQYVAEDNSAFLKAKHTWTASKTDLVEMIYGIYVRRCLNNGQIELKELADYFGNFLNIDLKDIYRIYLNIRIRKDSRTSFLDSMIENLNRKMDEDDRR</sequence>
<comment type="caution">
    <text evidence="1">The sequence shown here is derived from an EMBL/GenBank/DDBJ whole genome shotgun (WGS) entry which is preliminary data.</text>
</comment>
<evidence type="ECO:0000313" key="1">
    <source>
        <dbReference type="EMBL" id="KAA6328568.1"/>
    </source>
</evidence>
<dbReference type="InterPro" id="IPR018534">
    <property type="entry name" value="Tet_reg_excision_RteC"/>
</dbReference>
<evidence type="ECO:0008006" key="2">
    <source>
        <dbReference type="Google" id="ProtNLM"/>
    </source>
</evidence>
<gene>
    <name evidence="1" type="ORF">EZS27_022545</name>
</gene>
<protein>
    <recommendedName>
        <fullName evidence="2">RteC protein</fullName>
    </recommendedName>
</protein>
<accession>A0A5J4R4K1</accession>
<dbReference type="AlphaFoldDB" id="A0A5J4R4K1"/>
<name>A0A5J4R4K1_9ZZZZ</name>
<reference evidence="1" key="1">
    <citation type="submission" date="2019-03" db="EMBL/GenBank/DDBJ databases">
        <title>Single cell metagenomics reveals metabolic interactions within the superorganism composed of flagellate Streblomastix strix and complex community of Bacteroidetes bacteria on its surface.</title>
        <authorList>
            <person name="Treitli S.C."/>
            <person name="Kolisko M."/>
            <person name="Husnik F."/>
            <person name="Keeling P."/>
            <person name="Hampl V."/>
        </authorList>
    </citation>
    <scope>NUCLEOTIDE SEQUENCE</scope>
    <source>
        <strain evidence="1">STM</strain>
    </source>
</reference>
<dbReference type="Pfam" id="PF09357">
    <property type="entry name" value="RteC"/>
    <property type="match status" value="1"/>
</dbReference>
<organism evidence="1">
    <name type="scientific">termite gut metagenome</name>
    <dbReference type="NCBI Taxonomy" id="433724"/>
    <lineage>
        <taxon>unclassified sequences</taxon>
        <taxon>metagenomes</taxon>
        <taxon>organismal metagenomes</taxon>
    </lineage>
</organism>